<comment type="similarity">
    <text evidence="10">Belongs to the quinolinate synthase family. Type 2 subfamily.</text>
</comment>
<dbReference type="RefSeq" id="WP_086907241.1">
    <property type="nucleotide sequence ID" value="NZ_CP021324.1"/>
</dbReference>
<keyword evidence="9 10" id="KW-0411">Iron-sulfur</keyword>
<keyword evidence="12" id="KW-1185">Reference proteome</keyword>
<keyword evidence="8 10" id="KW-0408">Iron</keyword>
<evidence type="ECO:0000313" key="11">
    <source>
        <dbReference type="EMBL" id="ARS64059.1"/>
    </source>
</evidence>
<keyword evidence="3 10" id="KW-0004">4Fe-4S</keyword>
<comment type="cofactor">
    <cofactor evidence="10">
        <name>[4Fe-4S] cluster</name>
        <dbReference type="ChEBI" id="CHEBI:49883"/>
    </cofactor>
    <text evidence="10">Binds 1 [4Fe-4S] cluster per subunit.</text>
</comment>
<dbReference type="NCBIfam" id="NF006879">
    <property type="entry name" value="PRK09375.1-4"/>
    <property type="match status" value="1"/>
</dbReference>
<evidence type="ECO:0000256" key="2">
    <source>
        <dbReference type="ARBA" id="ARBA00012669"/>
    </source>
</evidence>
<keyword evidence="6 10" id="KW-0808">Transferase</keyword>
<comment type="catalytic activity">
    <reaction evidence="10">
        <text>iminosuccinate + dihydroxyacetone phosphate = quinolinate + phosphate + 2 H2O + H(+)</text>
        <dbReference type="Rhea" id="RHEA:25888"/>
        <dbReference type="ChEBI" id="CHEBI:15377"/>
        <dbReference type="ChEBI" id="CHEBI:15378"/>
        <dbReference type="ChEBI" id="CHEBI:29959"/>
        <dbReference type="ChEBI" id="CHEBI:43474"/>
        <dbReference type="ChEBI" id="CHEBI:57642"/>
        <dbReference type="ChEBI" id="CHEBI:77875"/>
        <dbReference type="EC" id="2.5.1.72"/>
    </reaction>
</comment>
<dbReference type="GO" id="GO:0051539">
    <property type="term" value="F:4 iron, 4 sulfur cluster binding"/>
    <property type="evidence" value="ECO:0007669"/>
    <property type="project" value="UniProtKB-KW"/>
</dbReference>
<evidence type="ECO:0000256" key="4">
    <source>
        <dbReference type="ARBA" id="ARBA00022490"/>
    </source>
</evidence>
<dbReference type="UniPathway" id="UPA00253">
    <property type="reaction ID" value="UER00327"/>
</dbReference>
<keyword evidence="5 10" id="KW-0662">Pyridine nucleotide biosynthesis</keyword>
<dbReference type="AlphaFoldDB" id="A0A2Z2HM32"/>
<dbReference type="NCBIfam" id="TIGR00550">
    <property type="entry name" value="nadA"/>
    <property type="match status" value="1"/>
</dbReference>
<reference evidence="11 12" key="1">
    <citation type="journal article" date="2017" name="Environ. Microbiol.">
        <title>Genome and epigenome of a novel marine Thaumarchaeota strain suggest viral infection, phosphorothioation DNA modification and multiple restriction systems.</title>
        <authorList>
            <person name="Ahlgren N.A."/>
            <person name="Chen Y."/>
            <person name="Needham D.M."/>
            <person name="Parada A.E."/>
            <person name="Sachdeva R."/>
            <person name="Trinh V."/>
            <person name="Chen T."/>
            <person name="Fuhrman J.A."/>
        </authorList>
    </citation>
    <scope>NUCLEOTIDE SEQUENCE [LARGE SCALE GENOMIC DNA]</scope>
    <source>
        <strain evidence="11 12">SPOT01</strain>
    </source>
</reference>
<accession>A0A2Z2HM32</accession>
<feature type="binding site" evidence="10">
    <location>
        <begin position="115"/>
        <end position="117"/>
    </location>
    <ligand>
        <name>iminosuccinate</name>
        <dbReference type="ChEBI" id="CHEBI:77875"/>
    </ligand>
</feature>
<dbReference type="GO" id="GO:0034628">
    <property type="term" value="P:'de novo' NAD+ biosynthetic process from L-aspartate"/>
    <property type="evidence" value="ECO:0007669"/>
    <property type="project" value="TreeGrafter"/>
</dbReference>
<feature type="binding site" evidence="10">
    <location>
        <position position="176"/>
    </location>
    <ligand>
        <name>[4Fe-4S] cluster</name>
        <dbReference type="ChEBI" id="CHEBI:49883"/>
    </ligand>
</feature>
<evidence type="ECO:0000256" key="5">
    <source>
        <dbReference type="ARBA" id="ARBA00022642"/>
    </source>
</evidence>
<keyword evidence="4 10" id="KW-0963">Cytoplasm</keyword>
<dbReference type="Pfam" id="PF02445">
    <property type="entry name" value="NadA"/>
    <property type="match status" value="1"/>
</dbReference>
<feature type="binding site" evidence="10">
    <location>
        <position position="27"/>
    </location>
    <ligand>
        <name>iminosuccinate</name>
        <dbReference type="ChEBI" id="CHEBI:77875"/>
    </ligand>
</feature>
<dbReference type="GO" id="GO:0046872">
    <property type="term" value="F:metal ion binding"/>
    <property type="evidence" value="ECO:0007669"/>
    <property type="project" value="UniProtKB-KW"/>
</dbReference>
<dbReference type="FunFam" id="3.40.50.10800:FF:000007">
    <property type="entry name" value="Quinolinate synthase A"/>
    <property type="match status" value="1"/>
</dbReference>
<evidence type="ECO:0000256" key="3">
    <source>
        <dbReference type="ARBA" id="ARBA00022485"/>
    </source>
</evidence>
<dbReference type="KEGG" id="nct:NMSP_0436"/>
<evidence type="ECO:0000256" key="6">
    <source>
        <dbReference type="ARBA" id="ARBA00022679"/>
    </source>
</evidence>
<dbReference type="EMBL" id="CP021324">
    <property type="protein sequence ID" value="ARS64059.1"/>
    <property type="molecule type" value="Genomic_DNA"/>
</dbReference>
<dbReference type="PANTHER" id="PTHR30573">
    <property type="entry name" value="QUINOLINATE SYNTHETASE A"/>
    <property type="match status" value="1"/>
</dbReference>
<evidence type="ECO:0000256" key="8">
    <source>
        <dbReference type="ARBA" id="ARBA00023004"/>
    </source>
</evidence>
<dbReference type="Proteomes" id="UP000249949">
    <property type="component" value="Chromosome"/>
</dbReference>
<sequence>MQVQDTSFLKNEIMRLKKEKDVVILAHNYEIPDVQDVADFTGDSLGLSRLAATVPQKTILFCGVHFMAETASIISPEKRVLLPSLEAGCSLSDSITVEELRNWKKQHPNAISVGYVNTTAEIKSELDYCCTSSNAVNVVKAIPEDKEILFLPDMFLGSYVAKMTGRKNMHIWAGECHVHAGITPEDVTKKLQSMKDAEFVIHPECSCTTPMMYDVADGSYDDNKVSILSTEGMLNHVSKSKSKNFVVATETGILYRMKKENPEKTFIPASEKAECEYMKMITLEKVHDALINERNVISVPKKIADKARLAIDRMLEIS</sequence>
<feature type="binding site" evidence="10">
    <location>
        <position position="132"/>
    </location>
    <ligand>
        <name>iminosuccinate</name>
        <dbReference type="ChEBI" id="CHEBI:77875"/>
    </ligand>
</feature>
<evidence type="ECO:0000256" key="1">
    <source>
        <dbReference type="ARBA" id="ARBA00005065"/>
    </source>
</evidence>
<feature type="binding site" evidence="10">
    <location>
        <begin position="202"/>
        <end position="204"/>
    </location>
    <ligand>
        <name>iminosuccinate</name>
        <dbReference type="ChEBI" id="CHEBI:77875"/>
    </ligand>
</feature>
<dbReference type="OrthoDB" id="5931at2157"/>
<organism evidence="11 12">
    <name type="scientific">Candidatus Nitrosomarinus catalinensis</name>
    <dbReference type="NCBI Taxonomy" id="1898749"/>
    <lineage>
        <taxon>Archaea</taxon>
        <taxon>Nitrososphaerota</taxon>
        <taxon>Nitrososphaeria</taxon>
        <taxon>Nitrosopumilales</taxon>
        <taxon>Nitrosopumilaceae</taxon>
        <taxon>Candidatus Nitrosomarinus</taxon>
    </lineage>
</organism>
<feature type="binding site" evidence="10">
    <location>
        <position position="275"/>
    </location>
    <ligand>
        <name>[4Fe-4S] cluster</name>
        <dbReference type="ChEBI" id="CHEBI:49883"/>
    </ligand>
</feature>
<evidence type="ECO:0000256" key="9">
    <source>
        <dbReference type="ARBA" id="ARBA00023014"/>
    </source>
</evidence>
<dbReference type="GeneID" id="32900933"/>
<comment type="function">
    <text evidence="10">Catalyzes the condensation of iminoaspartate with dihydroxyacetone phosphate to form quinolinate.</text>
</comment>
<comment type="pathway">
    <text evidence="1 10">Cofactor biosynthesis; NAD(+) biosynthesis; quinolinate from iminoaspartate: step 1/1.</text>
</comment>
<dbReference type="EC" id="2.5.1.72" evidence="2 10"/>
<dbReference type="InterPro" id="IPR036094">
    <property type="entry name" value="NadA_sf"/>
</dbReference>
<proteinExistence type="inferred from homology"/>
<evidence type="ECO:0000256" key="7">
    <source>
        <dbReference type="ARBA" id="ARBA00022723"/>
    </source>
</evidence>
<feature type="binding site" evidence="10">
    <location>
        <position position="44"/>
    </location>
    <ligand>
        <name>iminosuccinate</name>
        <dbReference type="ChEBI" id="CHEBI:77875"/>
    </ligand>
</feature>
<dbReference type="GO" id="GO:0008987">
    <property type="term" value="F:quinolinate synthetase A activity"/>
    <property type="evidence" value="ECO:0007669"/>
    <property type="project" value="UniProtKB-UniRule"/>
</dbReference>
<dbReference type="GO" id="GO:0005737">
    <property type="term" value="C:cytoplasm"/>
    <property type="evidence" value="ECO:0007669"/>
    <property type="project" value="UniProtKB-SubCell"/>
</dbReference>
<protein>
    <recommendedName>
        <fullName evidence="2 10">Quinolinate synthase</fullName>
        <ecNumber evidence="2 10">2.5.1.72</ecNumber>
    </recommendedName>
</protein>
<feature type="binding site" evidence="10">
    <location>
        <position position="230"/>
    </location>
    <ligand>
        <name>iminosuccinate</name>
        <dbReference type="ChEBI" id="CHEBI:77875"/>
    </ligand>
</feature>
<dbReference type="HAMAP" id="MF_00568">
    <property type="entry name" value="NadA_type2"/>
    <property type="match status" value="1"/>
</dbReference>
<dbReference type="SUPFAM" id="SSF142754">
    <property type="entry name" value="NadA-like"/>
    <property type="match status" value="1"/>
</dbReference>
<dbReference type="NCBIfam" id="NF006878">
    <property type="entry name" value="PRK09375.1-2"/>
    <property type="match status" value="1"/>
</dbReference>
<dbReference type="PANTHER" id="PTHR30573:SF0">
    <property type="entry name" value="QUINOLINATE SYNTHASE, CHLOROPLASTIC"/>
    <property type="match status" value="1"/>
</dbReference>
<evidence type="ECO:0000256" key="10">
    <source>
        <dbReference type="HAMAP-Rule" id="MF_00568"/>
    </source>
</evidence>
<comment type="subcellular location">
    <subcellularLocation>
        <location evidence="10">Cytoplasm</location>
    </subcellularLocation>
</comment>
<dbReference type="InterPro" id="IPR023066">
    <property type="entry name" value="Quinolinate_synth_type2"/>
</dbReference>
<dbReference type="InterPro" id="IPR003473">
    <property type="entry name" value="NadA"/>
</dbReference>
<dbReference type="Gene3D" id="3.40.50.10800">
    <property type="entry name" value="NadA-like"/>
    <property type="match status" value="3"/>
</dbReference>
<gene>
    <name evidence="10 11" type="primary">nadA</name>
    <name evidence="11" type="ORF">NMSP_0436</name>
</gene>
<feature type="binding site" evidence="10">
    <location>
        <position position="89"/>
    </location>
    <ligand>
        <name>[4Fe-4S] cluster</name>
        <dbReference type="ChEBI" id="CHEBI:49883"/>
    </ligand>
</feature>
<name>A0A2Z2HM32_9ARCH</name>
<keyword evidence="7 10" id="KW-0479">Metal-binding</keyword>
<evidence type="ECO:0000313" key="12">
    <source>
        <dbReference type="Proteomes" id="UP000249949"/>
    </source>
</evidence>